<dbReference type="Proteomes" id="UP000595349">
    <property type="component" value="Chromosome"/>
</dbReference>
<accession>A0A7T6ZDL6</accession>
<proteinExistence type="predicted"/>
<dbReference type="KEGG" id="scib:HUG20_16280"/>
<protein>
    <submittedName>
        <fullName evidence="1">Uncharacterized protein</fullName>
    </submittedName>
</protein>
<sequence length="64" mass="7363">MNKYVLHEKFEYWKGIAEYDLGIAAMSLSLAFEPILKLTANNVSGASIKIHKQENNNFLKSYIR</sequence>
<evidence type="ECO:0000313" key="2">
    <source>
        <dbReference type="Proteomes" id="UP000595349"/>
    </source>
</evidence>
<dbReference type="RefSeq" id="WP_200085743.1">
    <property type="nucleotide sequence ID" value="NZ_CP054706.1"/>
</dbReference>
<keyword evidence="2" id="KW-1185">Reference proteome</keyword>
<reference evidence="1 2" key="1">
    <citation type="submission" date="2020-06" db="EMBL/GenBank/DDBJ databases">
        <title>Genomic analysis of Salicibibacter sp. NKC21-4.</title>
        <authorList>
            <person name="Oh Y.J."/>
        </authorList>
    </citation>
    <scope>NUCLEOTIDE SEQUENCE [LARGE SCALE GENOMIC DNA]</scope>
    <source>
        <strain evidence="1 2">NKC21-4</strain>
    </source>
</reference>
<gene>
    <name evidence="1" type="ORF">HUG20_16280</name>
</gene>
<dbReference type="AlphaFoldDB" id="A0A7T6ZDL6"/>
<evidence type="ECO:0000313" key="1">
    <source>
        <dbReference type="EMBL" id="QQK81312.1"/>
    </source>
</evidence>
<dbReference type="EMBL" id="CP054706">
    <property type="protein sequence ID" value="QQK81312.1"/>
    <property type="molecule type" value="Genomic_DNA"/>
</dbReference>
<organism evidence="1 2">
    <name type="scientific">Salicibibacter cibi</name>
    <dbReference type="NCBI Taxonomy" id="2743001"/>
    <lineage>
        <taxon>Bacteria</taxon>
        <taxon>Bacillati</taxon>
        <taxon>Bacillota</taxon>
        <taxon>Bacilli</taxon>
        <taxon>Bacillales</taxon>
        <taxon>Bacillaceae</taxon>
        <taxon>Salicibibacter</taxon>
    </lineage>
</organism>
<name>A0A7T6ZDL6_9BACI</name>